<dbReference type="GO" id="GO:0006397">
    <property type="term" value="P:mRNA processing"/>
    <property type="evidence" value="ECO:0007669"/>
    <property type="project" value="UniProtKB-KW"/>
</dbReference>
<keyword evidence="2" id="KW-0808">Transferase</keyword>
<dbReference type="CDD" id="cd09274">
    <property type="entry name" value="RNase_HI_RT_Ty3"/>
    <property type="match status" value="1"/>
</dbReference>
<evidence type="ECO:0000256" key="4">
    <source>
        <dbReference type="ARBA" id="ARBA00022722"/>
    </source>
</evidence>
<dbReference type="PROSITE" id="PS50158">
    <property type="entry name" value="ZF_CCHC"/>
    <property type="match status" value="1"/>
</dbReference>
<evidence type="ECO:0000256" key="1">
    <source>
        <dbReference type="ARBA" id="ARBA00022664"/>
    </source>
</evidence>
<evidence type="ECO:0000256" key="7">
    <source>
        <dbReference type="ARBA" id="ARBA00022918"/>
    </source>
</evidence>
<reference evidence="11" key="1">
    <citation type="submission" date="2020-09" db="EMBL/GenBank/DDBJ databases">
        <title>Comparative genome analyses of four rice-infecting Rhizoctonia solani isolates reveal extensive enrichment of homogalacturonan modification genes.</title>
        <authorList>
            <person name="Lee D.-Y."/>
            <person name="Jeon J."/>
            <person name="Kim K.-T."/>
            <person name="Cheong K."/>
            <person name="Song H."/>
            <person name="Choi G."/>
            <person name="Ko J."/>
            <person name="Opiyo S.O."/>
            <person name="Zuo S."/>
            <person name="Madhav S."/>
            <person name="Lee Y.-H."/>
            <person name="Wang G.-L."/>
        </authorList>
    </citation>
    <scope>NUCLEOTIDE SEQUENCE</scope>
    <source>
        <strain evidence="11">AG1-IA B2</strain>
    </source>
</reference>
<dbReference type="GO" id="GO:0004519">
    <property type="term" value="F:endonuclease activity"/>
    <property type="evidence" value="ECO:0007669"/>
    <property type="project" value="UniProtKB-KW"/>
</dbReference>
<dbReference type="InterPro" id="IPR000477">
    <property type="entry name" value="RT_dom"/>
</dbReference>
<dbReference type="Gene3D" id="4.10.60.10">
    <property type="entry name" value="Zinc finger, CCHC-type"/>
    <property type="match status" value="1"/>
</dbReference>
<dbReference type="Pfam" id="PF17917">
    <property type="entry name" value="RT_RNaseH"/>
    <property type="match status" value="1"/>
</dbReference>
<dbReference type="InterPro" id="IPR043502">
    <property type="entry name" value="DNA/RNA_pol_sf"/>
</dbReference>
<dbReference type="Pfam" id="PF03732">
    <property type="entry name" value="Retrotrans_gag"/>
    <property type="match status" value="1"/>
</dbReference>
<protein>
    <recommendedName>
        <fullName evidence="10">CCHC-type domain-containing protein</fullName>
    </recommendedName>
</protein>
<dbReference type="GO" id="GO:0016787">
    <property type="term" value="F:hydrolase activity"/>
    <property type="evidence" value="ECO:0007669"/>
    <property type="project" value="UniProtKB-KW"/>
</dbReference>
<dbReference type="PANTHER" id="PTHR37984">
    <property type="entry name" value="PROTEIN CBG26694"/>
    <property type="match status" value="1"/>
</dbReference>
<dbReference type="PANTHER" id="PTHR37984:SF5">
    <property type="entry name" value="PROTEIN NYNRIN-LIKE"/>
    <property type="match status" value="1"/>
</dbReference>
<dbReference type="FunFam" id="3.10.20.370:FF:000001">
    <property type="entry name" value="Retrovirus-related Pol polyprotein from transposon 17.6-like protein"/>
    <property type="match status" value="1"/>
</dbReference>
<dbReference type="InterPro" id="IPR043128">
    <property type="entry name" value="Rev_trsase/Diguanyl_cyclase"/>
</dbReference>
<dbReference type="SMART" id="SM00343">
    <property type="entry name" value="ZnF_C2HC"/>
    <property type="match status" value="1"/>
</dbReference>
<evidence type="ECO:0000313" key="12">
    <source>
        <dbReference type="Proteomes" id="UP000614334"/>
    </source>
</evidence>
<dbReference type="InterPro" id="IPR005162">
    <property type="entry name" value="Retrotrans_gag_dom"/>
</dbReference>
<dbReference type="SUPFAM" id="SSF57756">
    <property type="entry name" value="Retrovirus zinc finger-like domains"/>
    <property type="match status" value="1"/>
</dbReference>
<accession>A0A8H7M569</accession>
<evidence type="ECO:0000256" key="3">
    <source>
        <dbReference type="ARBA" id="ARBA00022695"/>
    </source>
</evidence>
<dbReference type="Gene3D" id="3.10.10.10">
    <property type="entry name" value="HIV Type 1 Reverse Transcriptase, subunit A, domain 1"/>
    <property type="match status" value="1"/>
</dbReference>
<feature type="domain" description="CCHC-type" evidence="10">
    <location>
        <begin position="203"/>
        <end position="218"/>
    </location>
</feature>
<evidence type="ECO:0000256" key="9">
    <source>
        <dbReference type="SAM" id="MobiDB-lite"/>
    </source>
</evidence>
<dbReference type="SUPFAM" id="SSF56672">
    <property type="entry name" value="DNA/RNA polymerases"/>
    <property type="match status" value="1"/>
</dbReference>
<dbReference type="GO" id="GO:0003964">
    <property type="term" value="F:RNA-directed DNA polymerase activity"/>
    <property type="evidence" value="ECO:0007669"/>
    <property type="project" value="UniProtKB-KW"/>
</dbReference>
<proteinExistence type="predicted"/>
<dbReference type="EMBL" id="JACYCF010000008">
    <property type="protein sequence ID" value="KAF8755467.1"/>
    <property type="molecule type" value="Genomic_DNA"/>
</dbReference>
<organism evidence="11 12">
    <name type="scientific">Rhizoctonia solani</name>
    <dbReference type="NCBI Taxonomy" id="456999"/>
    <lineage>
        <taxon>Eukaryota</taxon>
        <taxon>Fungi</taxon>
        <taxon>Dikarya</taxon>
        <taxon>Basidiomycota</taxon>
        <taxon>Agaricomycotina</taxon>
        <taxon>Agaricomycetes</taxon>
        <taxon>Cantharellales</taxon>
        <taxon>Ceratobasidiaceae</taxon>
        <taxon>Rhizoctonia</taxon>
    </lineage>
</organism>
<dbReference type="CDD" id="cd01647">
    <property type="entry name" value="RT_LTR"/>
    <property type="match status" value="1"/>
</dbReference>
<dbReference type="GO" id="GO:0003676">
    <property type="term" value="F:nucleic acid binding"/>
    <property type="evidence" value="ECO:0007669"/>
    <property type="project" value="InterPro"/>
</dbReference>
<keyword evidence="7" id="KW-0695">RNA-directed DNA polymerase</keyword>
<keyword evidence="8" id="KW-0479">Metal-binding</keyword>
<keyword evidence="6" id="KW-0378">Hydrolase</keyword>
<evidence type="ECO:0000259" key="10">
    <source>
        <dbReference type="PROSITE" id="PS50158"/>
    </source>
</evidence>
<evidence type="ECO:0000313" key="11">
    <source>
        <dbReference type="EMBL" id="KAF8755467.1"/>
    </source>
</evidence>
<evidence type="ECO:0000256" key="2">
    <source>
        <dbReference type="ARBA" id="ARBA00022679"/>
    </source>
</evidence>
<dbReference type="GO" id="GO:0008270">
    <property type="term" value="F:zinc ion binding"/>
    <property type="evidence" value="ECO:0007669"/>
    <property type="project" value="UniProtKB-KW"/>
</dbReference>
<name>A0A8H7M569_9AGAM</name>
<keyword evidence="5" id="KW-0255">Endonuclease</keyword>
<dbReference type="Proteomes" id="UP000614334">
    <property type="component" value="Unassembled WGS sequence"/>
</dbReference>
<dbReference type="Gene3D" id="3.10.20.370">
    <property type="match status" value="1"/>
</dbReference>
<dbReference type="AlphaFoldDB" id="A0A8H7M569"/>
<comment type="caution">
    <text evidence="11">The sequence shown here is derived from an EMBL/GenBank/DDBJ whole genome shotgun (WGS) entry which is preliminary data.</text>
</comment>
<keyword evidence="1" id="KW-0507">mRNA processing</keyword>
<evidence type="ECO:0000256" key="5">
    <source>
        <dbReference type="ARBA" id="ARBA00022759"/>
    </source>
</evidence>
<dbReference type="InterPro" id="IPR050951">
    <property type="entry name" value="Retrovirus_Pol_polyprotein"/>
</dbReference>
<evidence type="ECO:0000256" key="8">
    <source>
        <dbReference type="PROSITE-ProRule" id="PRU00047"/>
    </source>
</evidence>
<dbReference type="InterPro" id="IPR036875">
    <property type="entry name" value="Znf_CCHC_sf"/>
</dbReference>
<feature type="region of interest" description="Disordered" evidence="9">
    <location>
        <begin position="152"/>
        <end position="180"/>
    </location>
</feature>
<keyword evidence="4" id="KW-0540">Nuclease</keyword>
<evidence type="ECO:0000256" key="6">
    <source>
        <dbReference type="ARBA" id="ARBA00022801"/>
    </source>
</evidence>
<sequence length="739" mass="84157">MELPDPYKGDSRGRKATQWLDCMLLWVALHQDQFDEEEQMVVWILYHMTDKAADWALPIIGTIIKEAFADPDAKRAAARKIAALTQTTTTSEYVTEFRNLMAELDWNTEAYIAQFTRGLHWKVKELLSTKDNIPDDNLEAIFAALVKIDNTRRENEENRPKKAPAKSPVTATTSTTTTRVRLSEDPNYVTPEERDRRRASGLCVKCGQKGHRIKQCPNGWKATIKEVAKVAEEKVREKIKAKDYQEFKVLPPHREYDISIDLVPDAKLTPGPIYGMTDAESKALKQHIDEELATGKIRPSTSSAGAPVMFVKKADGSLRLVVDYRKLNDVTHKNVYPLPRQDDLMAKLRNAKLFTKLDLQWGYNNVGSKRATSGKQPLEPNMVSLSTLVMPFGLTNAPAAKSRRTPGPCQRSTVPINEEPAVLQTVEVYFHVTTVDYLGIVISPAGFSMDQKKIEAVTLWPQPKTVKQFRGTPPPQPHTKGNPLVMGNLEEVAFQELKALVTRSLVLIHSNPKLPYYLETDASGVAMGAILSQRGEDNRLHPVAYMSKSFSGAEANYDTHDKELLAIIKALEEWRIFLEATDRPIQVFTDHRNLEYWMQARTFNRRHARWRIFLSDFNFEIHYRPGKQSGKPDALSRQSDYVDTAQEPEVMLPSEVFANASEEELEIVTEVRSKLREDPSLEPIIQFLTKDADKAPPSIRKAYRDYDWEEDLLWYQGKLVIPDNESLKERLLREFHDSP</sequence>
<feature type="compositionally biased region" description="Low complexity" evidence="9">
    <location>
        <begin position="165"/>
        <end position="180"/>
    </location>
</feature>
<keyword evidence="8" id="KW-0863">Zinc-finger</keyword>
<dbReference type="Pfam" id="PF00078">
    <property type="entry name" value="RVT_1"/>
    <property type="match status" value="1"/>
</dbReference>
<gene>
    <name evidence="11" type="ORF">RHS01_05177</name>
</gene>
<keyword evidence="3" id="KW-0548">Nucleotidyltransferase</keyword>
<dbReference type="InterPro" id="IPR001878">
    <property type="entry name" value="Znf_CCHC"/>
</dbReference>
<keyword evidence="8" id="KW-0862">Zinc</keyword>
<dbReference type="Gene3D" id="3.30.70.270">
    <property type="match status" value="1"/>
</dbReference>
<dbReference type="InterPro" id="IPR041373">
    <property type="entry name" value="RT_RNaseH"/>
</dbReference>